<organism evidence="2 3">
    <name type="scientific">Bradyrhizobium ontarionense</name>
    <dbReference type="NCBI Taxonomy" id="2898149"/>
    <lineage>
        <taxon>Bacteria</taxon>
        <taxon>Pseudomonadati</taxon>
        <taxon>Pseudomonadota</taxon>
        <taxon>Alphaproteobacteria</taxon>
        <taxon>Hyphomicrobiales</taxon>
        <taxon>Nitrobacteraceae</taxon>
        <taxon>Bradyrhizobium</taxon>
    </lineage>
</organism>
<keyword evidence="1" id="KW-0812">Transmembrane</keyword>
<evidence type="ECO:0000313" key="3">
    <source>
        <dbReference type="Proteomes" id="UP001431010"/>
    </source>
</evidence>
<dbReference type="Proteomes" id="UP001431010">
    <property type="component" value="Chromosome"/>
</dbReference>
<feature type="transmembrane region" description="Helical" evidence="1">
    <location>
        <begin position="86"/>
        <end position="110"/>
    </location>
</feature>
<sequence length="199" mass="22036">MSNHLYTSCDAQFTSAADPSLWGQLCFTPGTTSRAKRQPLYTAEEKRRRDATPWTLVQGILAPLQFFAFLISLALVSRYLATGEGLWLATVSVVLKTALLYTIMITGSIWERVVFGRYLFAPAFFWEDVFSMLVIALHTAYLAAIIGHIGTAQQQMLLVLAAYASYAINAAQFLLKLRAARLQDEAMARASVTSVERAS</sequence>
<accession>A0ABY3RJM9</accession>
<name>A0ABY3RJM9_9BRAD</name>
<feature type="transmembrane region" description="Helical" evidence="1">
    <location>
        <begin position="56"/>
        <end position="80"/>
    </location>
</feature>
<keyword evidence="1" id="KW-0472">Membrane</keyword>
<keyword evidence="1" id="KW-1133">Transmembrane helix</keyword>
<proteinExistence type="predicted"/>
<dbReference type="NCBIfam" id="TIGR02020">
    <property type="entry name" value="BchF"/>
    <property type="match status" value="1"/>
</dbReference>
<dbReference type="EMBL" id="CP088156">
    <property type="protein sequence ID" value="UFZ07690.1"/>
    <property type="molecule type" value="Genomic_DNA"/>
</dbReference>
<evidence type="ECO:0000256" key="1">
    <source>
        <dbReference type="SAM" id="Phobius"/>
    </source>
</evidence>
<evidence type="ECO:0000313" key="2">
    <source>
        <dbReference type="EMBL" id="UFZ07690.1"/>
    </source>
</evidence>
<gene>
    <name evidence="2" type="primary">bchF</name>
    <name evidence="2" type="ORF">LQG66_15880</name>
</gene>
<keyword evidence="3" id="KW-1185">Reference proteome</keyword>
<feature type="transmembrane region" description="Helical" evidence="1">
    <location>
        <begin position="156"/>
        <end position="175"/>
    </location>
</feature>
<feature type="transmembrane region" description="Helical" evidence="1">
    <location>
        <begin position="130"/>
        <end position="150"/>
    </location>
</feature>
<dbReference type="InterPro" id="IPR009905">
    <property type="entry name" value="BCHF"/>
</dbReference>
<dbReference type="Pfam" id="PF07284">
    <property type="entry name" value="BCHF"/>
    <property type="match status" value="1"/>
</dbReference>
<dbReference type="RefSeq" id="WP_231327140.1">
    <property type="nucleotide sequence ID" value="NZ_CP088156.1"/>
</dbReference>
<reference evidence="2" key="1">
    <citation type="journal article" date="2024" name="Antonie Van Leeuwenhoek">
        <title>Bradyrhizobium ontarionense sp. nov., a novel bacterial symbiont isolated from Aeschynomene indica (Indian jointvetch), harbours photosynthesis, nitrogen fixation and nitrous oxide (N2O) reductase genes.</title>
        <authorList>
            <person name="Bromfield E.S.P."/>
            <person name="Cloutier S."/>
        </authorList>
    </citation>
    <scope>NUCLEOTIDE SEQUENCE</scope>
    <source>
        <strain evidence="2">A19</strain>
    </source>
</reference>
<protein>
    <submittedName>
        <fullName evidence="2">2-vinyl bacteriochlorophyllide hydratase</fullName>
    </submittedName>
</protein>